<dbReference type="InterPro" id="IPR032524">
    <property type="entry name" value="ABC_tran_C"/>
</dbReference>
<reference evidence="7" key="2">
    <citation type="journal article" date="2021" name="PeerJ">
        <title>Extensive microbial diversity within the chicken gut microbiome revealed by metagenomics and culture.</title>
        <authorList>
            <person name="Gilroy R."/>
            <person name="Ravi A."/>
            <person name="Getino M."/>
            <person name="Pursley I."/>
            <person name="Horton D.L."/>
            <person name="Alikhan N.F."/>
            <person name="Baker D."/>
            <person name="Gharbi K."/>
            <person name="Hall N."/>
            <person name="Watson M."/>
            <person name="Adriaenssens E.M."/>
            <person name="Foster-Nyarko E."/>
            <person name="Jarju S."/>
            <person name="Secka A."/>
            <person name="Antonio M."/>
            <person name="Oren A."/>
            <person name="Chaudhuri R.R."/>
            <person name="La Ragione R."/>
            <person name="Hildebrand F."/>
            <person name="Pallen M.J."/>
        </authorList>
    </citation>
    <scope>NUCLEOTIDE SEQUENCE</scope>
    <source>
        <strain evidence="7">C6-149</strain>
    </source>
</reference>
<evidence type="ECO:0000256" key="4">
    <source>
        <dbReference type="SAM" id="Coils"/>
    </source>
</evidence>
<protein>
    <submittedName>
        <fullName evidence="7">ABC-F family ATP-binding cassette domain-containing protein</fullName>
    </submittedName>
</protein>
<dbReference type="Pfam" id="PF12848">
    <property type="entry name" value="ABC_tran_Xtn"/>
    <property type="match status" value="1"/>
</dbReference>
<evidence type="ECO:0000256" key="5">
    <source>
        <dbReference type="SAM" id="MobiDB-lite"/>
    </source>
</evidence>
<dbReference type="GO" id="GO:0003677">
    <property type="term" value="F:DNA binding"/>
    <property type="evidence" value="ECO:0007669"/>
    <property type="project" value="InterPro"/>
</dbReference>
<keyword evidence="1" id="KW-0677">Repeat</keyword>
<dbReference type="EMBL" id="JADIMP010000060">
    <property type="protein sequence ID" value="MBO8441554.1"/>
    <property type="molecule type" value="Genomic_DNA"/>
</dbReference>
<dbReference type="PROSITE" id="PS50893">
    <property type="entry name" value="ABC_TRANSPORTER_2"/>
    <property type="match status" value="2"/>
</dbReference>
<dbReference type="CDD" id="cd03221">
    <property type="entry name" value="ABCF_EF-3"/>
    <property type="match status" value="2"/>
</dbReference>
<dbReference type="InterPro" id="IPR032781">
    <property type="entry name" value="ABC_tran_Xtn"/>
</dbReference>
<dbReference type="FunFam" id="3.40.50.300:FF:000309">
    <property type="entry name" value="ABC transporter ATP-binding protein"/>
    <property type="match status" value="1"/>
</dbReference>
<dbReference type="SUPFAM" id="SSF52540">
    <property type="entry name" value="P-loop containing nucleoside triphosphate hydrolases"/>
    <property type="match status" value="2"/>
</dbReference>
<dbReference type="InterPro" id="IPR003439">
    <property type="entry name" value="ABC_transporter-like_ATP-bd"/>
</dbReference>
<comment type="caution">
    <text evidence="7">The sequence shown here is derived from an EMBL/GenBank/DDBJ whole genome shotgun (WGS) entry which is preliminary data.</text>
</comment>
<name>A0A9D9H8F6_9LACO</name>
<dbReference type="InterPro" id="IPR051309">
    <property type="entry name" value="ABCF_ATPase"/>
</dbReference>
<evidence type="ECO:0000256" key="3">
    <source>
        <dbReference type="ARBA" id="ARBA00022840"/>
    </source>
</evidence>
<keyword evidence="4" id="KW-0175">Coiled coil</keyword>
<dbReference type="AlphaFoldDB" id="A0A9D9H8F6"/>
<feature type="coiled-coil region" evidence="4">
    <location>
        <begin position="87"/>
        <end position="114"/>
    </location>
</feature>
<reference evidence="7" key="1">
    <citation type="submission" date="2020-10" db="EMBL/GenBank/DDBJ databases">
        <authorList>
            <person name="Gilroy R."/>
        </authorList>
    </citation>
    <scope>NUCLEOTIDE SEQUENCE</scope>
    <source>
        <strain evidence="7">C6-149</strain>
    </source>
</reference>
<dbReference type="Proteomes" id="UP000823614">
    <property type="component" value="Unassembled WGS sequence"/>
</dbReference>
<dbReference type="GO" id="GO:0016887">
    <property type="term" value="F:ATP hydrolysis activity"/>
    <property type="evidence" value="ECO:0007669"/>
    <property type="project" value="InterPro"/>
</dbReference>
<dbReference type="InterPro" id="IPR003593">
    <property type="entry name" value="AAA+_ATPase"/>
</dbReference>
<organism evidence="7 8">
    <name type="scientific">Candidatus Gallilactobacillus intestinavium</name>
    <dbReference type="NCBI Taxonomy" id="2840838"/>
    <lineage>
        <taxon>Bacteria</taxon>
        <taxon>Bacillati</taxon>
        <taxon>Bacillota</taxon>
        <taxon>Bacilli</taxon>
        <taxon>Lactobacillales</taxon>
        <taxon>Lactobacillaceae</taxon>
        <taxon>Lactobacillaceae incertae sedis</taxon>
        <taxon>Candidatus Gallilactobacillus</taxon>
    </lineage>
</organism>
<evidence type="ECO:0000256" key="2">
    <source>
        <dbReference type="ARBA" id="ARBA00022741"/>
    </source>
</evidence>
<proteinExistence type="predicted"/>
<dbReference type="GO" id="GO:0005524">
    <property type="term" value="F:ATP binding"/>
    <property type="evidence" value="ECO:0007669"/>
    <property type="project" value="UniProtKB-KW"/>
</dbReference>
<keyword evidence="3 7" id="KW-0067">ATP-binding</keyword>
<sequence length="642" mass="74096">MNLIQINNLTKEFNGKTLFKNVNLTISDKNKYALIGQNGAGKSTLIKIILGIESSTAGKVITNNQIKIGYLPQNPNFNSQKTVWDEMLDAVQDLVSEEKEINRLEKVIAQGSENPDYQKALNKYDYLQNDFLNKNGYAYSSNIRSMLHIFHFKQEDYNRKVNSFSGGQKTQLAFIKLLLQNPDLLILDEPTNHLDIDTLVWLEDYLTNYSGAVLIVSHDRFFLDKVVDNIYDLRNKTISFYKGNYSSYLQQYDQRLQTQIKQYNKQQKEINKLQTFINKNIVRSSTSKQAQARRKKLEKMEVIQAPQTKNRQMHISFSPNEDSGKEVLKVENLSIGYNNQILANNINFLIKKQHIVGIIGPNGIGKSTLLKTIMHSINPLNGSIKLGANVSIGYYDQEQLNLNNKKTVLNEVWDDHPLMPETDIRNILGSFLFSGDDVKKYVSELSGGEKARLSLTKLSLNHDNFLILDEPTNHLDIDARQILENTLVNFSGTILFVSHDRYFINQIATDIIEINNNSAKFYPGNYNDYLIEKEKELNNSNNKNSKEHNYKTNKENKPIDKEKQREIRKIKRQIDQKEKIINEATKIKKNIESQMQNPQFSSDVKKLTDLQTKLNEQTKIIDENENEWLDLSNKLEQLNLNN</sequence>
<dbReference type="Pfam" id="PF16326">
    <property type="entry name" value="ABC_tran_CTD"/>
    <property type="match status" value="1"/>
</dbReference>
<dbReference type="InterPro" id="IPR027417">
    <property type="entry name" value="P-loop_NTPase"/>
</dbReference>
<evidence type="ECO:0000313" key="8">
    <source>
        <dbReference type="Proteomes" id="UP000823614"/>
    </source>
</evidence>
<feature type="region of interest" description="Disordered" evidence="5">
    <location>
        <begin position="538"/>
        <end position="563"/>
    </location>
</feature>
<dbReference type="Pfam" id="PF00005">
    <property type="entry name" value="ABC_tran"/>
    <property type="match status" value="2"/>
</dbReference>
<evidence type="ECO:0000259" key="6">
    <source>
        <dbReference type="PROSITE" id="PS50893"/>
    </source>
</evidence>
<accession>A0A9D9H8F6</accession>
<dbReference type="Gene3D" id="3.40.50.300">
    <property type="entry name" value="P-loop containing nucleotide triphosphate hydrolases"/>
    <property type="match status" value="2"/>
</dbReference>
<dbReference type="PANTHER" id="PTHR42855">
    <property type="entry name" value="ABC TRANSPORTER ATP-BINDING SUBUNIT"/>
    <property type="match status" value="1"/>
</dbReference>
<feature type="domain" description="ABC transporter" evidence="6">
    <location>
        <begin position="328"/>
        <end position="541"/>
    </location>
</feature>
<dbReference type="PANTHER" id="PTHR42855:SF2">
    <property type="entry name" value="DRUG RESISTANCE ABC TRANSPORTER,ATP-BINDING PROTEIN"/>
    <property type="match status" value="1"/>
</dbReference>
<dbReference type="SMART" id="SM00382">
    <property type="entry name" value="AAA"/>
    <property type="match status" value="2"/>
</dbReference>
<dbReference type="FunFam" id="3.40.50.300:FF:000011">
    <property type="entry name" value="Putative ABC transporter ATP-binding component"/>
    <property type="match status" value="1"/>
</dbReference>
<feature type="domain" description="ABC transporter" evidence="6">
    <location>
        <begin position="4"/>
        <end position="260"/>
    </location>
</feature>
<feature type="compositionally biased region" description="Basic and acidic residues" evidence="5">
    <location>
        <begin position="544"/>
        <end position="563"/>
    </location>
</feature>
<evidence type="ECO:0000313" key="7">
    <source>
        <dbReference type="EMBL" id="MBO8441554.1"/>
    </source>
</evidence>
<evidence type="ECO:0000256" key="1">
    <source>
        <dbReference type="ARBA" id="ARBA00022737"/>
    </source>
</evidence>
<keyword evidence="2" id="KW-0547">Nucleotide-binding</keyword>
<gene>
    <name evidence="7" type="ORF">IAA89_03800</name>
</gene>